<protein>
    <submittedName>
        <fullName evidence="1">Uncharacterized protein</fullName>
    </submittedName>
</protein>
<name>A0A1V9YVD9_9STRA</name>
<dbReference type="EMBL" id="JNBS01002723">
    <property type="protein sequence ID" value="OQR89530.1"/>
    <property type="molecule type" value="Genomic_DNA"/>
</dbReference>
<sequence length="398" mass="45299">IWRNSTEGGEAPLLYYLHDGLHNSVFPESICPYATRSGHDLECAGLDSHRSKNPLAFTIESMSTYYEEATIKAQLVAKKSSMPLSTNMISVTHYYPCIGDRAFDEQCQIDKCTLCPPELPMSTCCVPSDDYSGITIEGEFIAHSRMVLDGGHVMLLVGYNDVFQTRDGYTGGFIVKNSWSDDEYQGSHSMQYWLQKISEWDERFICPNSFNPFNWYIASDDDGLVGIESCLSKDSKDYAHLNHMPLHLNCVDANDCDPNMTYFALNTTSYGDHMTIMCLYEYNSSSNLATEMCLDAMRPSKIATIFRPVEIYPNNPDLCGFYFIPYEVNRKITAQFQGFFVNSFDISWAPQSYVANQHNFPQYDYTLLQNSTKTQRGKKFDGPFPSAHVFKAHHHTHK</sequence>
<dbReference type="Proteomes" id="UP000243217">
    <property type="component" value="Unassembled WGS sequence"/>
</dbReference>
<dbReference type="Gene3D" id="3.90.70.10">
    <property type="entry name" value="Cysteine proteinases"/>
    <property type="match status" value="1"/>
</dbReference>
<feature type="non-terminal residue" evidence="1">
    <location>
        <position position="1"/>
    </location>
</feature>
<keyword evidence="2" id="KW-1185">Reference proteome</keyword>
<dbReference type="PANTHER" id="PTHR35899">
    <property type="entry name" value="PAPAIN FAMILY CYSTEINE PROTEASE DOMAIN CONTAINING PROTEIN"/>
    <property type="match status" value="1"/>
</dbReference>
<gene>
    <name evidence="1" type="ORF">THRCLA_09705</name>
</gene>
<dbReference type="InterPro" id="IPR038765">
    <property type="entry name" value="Papain-like_cys_pep_sf"/>
</dbReference>
<dbReference type="OrthoDB" id="25576at2759"/>
<proteinExistence type="predicted"/>
<dbReference type="SUPFAM" id="SSF54001">
    <property type="entry name" value="Cysteine proteinases"/>
    <property type="match status" value="1"/>
</dbReference>
<dbReference type="PANTHER" id="PTHR35899:SF1">
    <property type="entry name" value="PEPTIDASE C1A PAPAIN C-TERMINAL DOMAIN-CONTAINING PROTEIN"/>
    <property type="match status" value="1"/>
</dbReference>
<evidence type="ECO:0000313" key="1">
    <source>
        <dbReference type="EMBL" id="OQR89530.1"/>
    </source>
</evidence>
<reference evidence="1 2" key="1">
    <citation type="journal article" date="2014" name="Genome Biol. Evol.">
        <title>The secreted proteins of Achlya hypogyna and Thraustotheca clavata identify the ancestral oomycete secretome and reveal gene acquisitions by horizontal gene transfer.</title>
        <authorList>
            <person name="Misner I."/>
            <person name="Blouin N."/>
            <person name="Leonard G."/>
            <person name="Richards T.A."/>
            <person name="Lane C.E."/>
        </authorList>
    </citation>
    <scope>NUCLEOTIDE SEQUENCE [LARGE SCALE GENOMIC DNA]</scope>
    <source>
        <strain evidence="1 2">ATCC 34112</strain>
    </source>
</reference>
<evidence type="ECO:0000313" key="2">
    <source>
        <dbReference type="Proteomes" id="UP000243217"/>
    </source>
</evidence>
<organism evidence="1 2">
    <name type="scientific">Thraustotheca clavata</name>
    <dbReference type="NCBI Taxonomy" id="74557"/>
    <lineage>
        <taxon>Eukaryota</taxon>
        <taxon>Sar</taxon>
        <taxon>Stramenopiles</taxon>
        <taxon>Oomycota</taxon>
        <taxon>Saprolegniomycetes</taxon>
        <taxon>Saprolegniales</taxon>
        <taxon>Achlyaceae</taxon>
        <taxon>Thraustotheca</taxon>
    </lineage>
</organism>
<dbReference type="AlphaFoldDB" id="A0A1V9YVD9"/>
<accession>A0A1V9YVD9</accession>
<comment type="caution">
    <text evidence="1">The sequence shown here is derived from an EMBL/GenBank/DDBJ whole genome shotgun (WGS) entry which is preliminary data.</text>
</comment>